<sequence>MATATALFVIDIQNDLATDPQTRIPHAERIREAGAKILSTARAIINAQRASAEEPPAIIVFVQHEEEPENGPLVRGSEPWKLVFEPDEAAPSERLVAKWTAGDLNIVAFGIQSEYCVEASCNGALAAGFEVVLLSGAHSTYDNGGTAAEEIEKEVEERLRAKGAKVVTWEEAVAVWESDGRLSFDFV</sequence>
<comment type="similarity">
    <text evidence="1">Belongs to the isochorismatase family.</text>
</comment>
<protein>
    <submittedName>
        <fullName evidence="4">B45c74e7-c052-4cff-ba0a-03b71e85ec48</fullName>
    </submittedName>
</protein>
<dbReference type="InterPro" id="IPR036380">
    <property type="entry name" value="Isochorismatase-like_sf"/>
</dbReference>
<dbReference type="InterPro" id="IPR000868">
    <property type="entry name" value="Isochorismatase-like_dom"/>
</dbReference>
<evidence type="ECO:0000259" key="3">
    <source>
        <dbReference type="Pfam" id="PF00857"/>
    </source>
</evidence>
<proteinExistence type="inferred from homology"/>
<dbReference type="PANTHER" id="PTHR43540:SF6">
    <property type="entry name" value="ISOCHORISMATASE-LIKE DOMAIN-CONTAINING PROTEIN"/>
    <property type="match status" value="1"/>
</dbReference>
<evidence type="ECO:0000256" key="2">
    <source>
        <dbReference type="ARBA" id="ARBA00022801"/>
    </source>
</evidence>
<reference evidence="4 5" key="1">
    <citation type="submission" date="2018-04" db="EMBL/GenBank/DDBJ databases">
        <authorList>
            <person name="Huttner S."/>
            <person name="Dainat J."/>
        </authorList>
    </citation>
    <scope>NUCLEOTIDE SEQUENCE [LARGE SCALE GENOMIC DNA]</scope>
</reference>
<evidence type="ECO:0000313" key="4">
    <source>
        <dbReference type="EMBL" id="SPQ25590.1"/>
    </source>
</evidence>
<dbReference type="GO" id="GO:0016787">
    <property type="term" value="F:hydrolase activity"/>
    <property type="evidence" value="ECO:0007669"/>
    <property type="project" value="UniProtKB-KW"/>
</dbReference>
<dbReference type="Pfam" id="PF00857">
    <property type="entry name" value="Isochorismatase"/>
    <property type="match status" value="1"/>
</dbReference>
<dbReference type="AlphaFoldDB" id="A0A3S4AXL4"/>
<accession>A0A3S4AXL4</accession>
<dbReference type="SUPFAM" id="SSF52499">
    <property type="entry name" value="Isochorismatase-like hydrolases"/>
    <property type="match status" value="1"/>
</dbReference>
<feature type="domain" description="Isochorismatase-like" evidence="3">
    <location>
        <begin position="105"/>
        <end position="171"/>
    </location>
</feature>
<name>A0A3S4AXL4_9PEZI</name>
<gene>
    <name evidence="4" type="ORF">TT172_LOCUS8009</name>
</gene>
<keyword evidence="2" id="KW-0378">Hydrolase</keyword>
<dbReference type="Gene3D" id="3.40.50.850">
    <property type="entry name" value="Isochorismatase-like"/>
    <property type="match status" value="2"/>
</dbReference>
<dbReference type="Proteomes" id="UP000289323">
    <property type="component" value="Unassembled WGS sequence"/>
</dbReference>
<evidence type="ECO:0000313" key="5">
    <source>
        <dbReference type="Proteomes" id="UP000289323"/>
    </source>
</evidence>
<evidence type="ECO:0000256" key="1">
    <source>
        <dbReference type="ARBA" id="ARBA00006336"/>
    </source>
</evidence>
<dbReference type="InterPro" id="IPR050272">
    <property type="entry name" value="Isochorismatase-like_hydrls"/>
</dbReference>
<dbReference type="EMBL" id="OUUZ01000015">
    <property type="protein sequence ID" value="SPQ25590.1"/>
    <property type="molecule type" value="Genomic_DNA"/>
</dbReference>
<organism evidence="4 5">
    <name type="scientific">Thermothielavioides terrestris</name>
    <dbReference type="NCBI Taxonomy" id="2587410"/>
    <lineage>
        <taxon>Eukaryota</taxon>
        <taxon>Fungi</taxon>
        <taxon>Dikarya</taxon>
        <taxon>Ascomycota</taxon>
        <taxon>Pezizomycotina</taxon>
        <taxon>Sordariomycetes</taxon>
        <taxon>Sordariomycetidae</taxon>
        <taxon>Sordariales</taxon>
        <taxon>Chaetomiaceae</taxon>
        <taxon>Thermothielavioides</taxon>
    </lineage>
</organism>
<dbReference type="PANTHER" id="PTHR43540">
    <property type="entry name" value="PEROXYUREIDOACRYLATE/UREIDOACRYLATE AMIDOHYDROLASE-RELATED"/>
    <property type="match status" value="1"/>
</dbReference>